<dbReference type="Proteomes" id="UP000246996">
    <property type="component" value="Chromosome"/>
</dbReference>
<dbReference type="RefSeq" id="WP_110107655.1">
    <property type="nucleotide sequence ID" value="NZ_CP027303.2"/>
</dbReference>
<evidence type="ECO:0000313" key="2">
    <source>
        <dbReference type="Proteomes" id="UP000246996"/>
    </source>
</evidence>
<sequence>MYGQTLYGATLFGTDQQEHSSPATSVDLFQYLPNYYRGIREFEEIMNAEGEELGKLWSEIDNLPNQFSATTATWGLSLWESELGLAVDPTKPTEWRRERIKAKLRGAGTTTKQMIQNAAAAFSGGEVDVIEYPSEYRFEVKFIGVKGIPPNMSGFIEMLEQIKPAHLAYSFKYTYTVWDAVKSLTWAQAGSKTWNDLKVYDEGA</sequence>
<proteinExistence type="predicted"/>
<dbReference type="EMBL" id="CP027303">
    <property type="protein sequence ID" value="AWO74984.1"/>
    <property type="molecule type" value="Genomic_DNA"/>
</dbReference>
<reference evidence="2" key="1">
    <citation type="submission" date="2018-02" db="EMBL/GenBank/DDBJ databases">
        <title>The complete genome of bacterial strain SGAirxxxx.</title>
        <authorList>
            <person name="Schuster S.C."/>
        </authorList>
    </citation>
    <scope>NUCLEOTIDE SEQUENCE [LARGE SCALE GENOMIC DNA]</scope>
    <source>
        <strain evidence="2">SGAir0734</strain>
    </source>
</reference>
<evidence type="ECO:0008006" key="3">
    <source>
        <dbReference type="Google" id="ProtNLM"/>
    </source>
</evidence>
<name>A0A2Z3NAK5_GEOTH</name>
<gene>
    <name evidence="1" type="ORF">C1N76_11080</name>
</gene>
<dbReference type="Pfam" id="PF10076">
    <property type="entry name" value="Phage_Mu_Gp48"/>
    <property type="match status" value="1"/>
</dbReference>
<accession>A0A2Z3NAK5</accession>
<dbReference type="AlphaFoldDB" id="A0A2Z3NAK5"/>
<protein>
    <recommendedName>
        <fullName evidence="3">DUF2313 domain-containing protein</fullName>
    </recommendedName>
</protein>
<organism evidence="1 2">
    <name type="scientific">Geobacillus thermoleovorans</name>
    <name type="common">Bacillus thermoleovorans</name>
    <dbReference type="NCBI Taxonomy" id="33941"/>
    <lineage>
        <taxon>Bacteria</taxon>
        <taxon>Bacillati</taxon>
        <taxon>Bacillota</taxon>
        <taxon>Bacilli</taxon>
        <taxon>Bacillales</taxon>
        <taxon>Anoxybacillaceae</taxon>
        <taxon>Geobacillus</taxon>
        <taxon>Geobacillus thermoleovorans group</taxon>
    </lineage>
</organism>
<dbReference type="InterPro" id="IPR018755">
    <property type="entry name" value="Phage_Mu_Gp48"/>
</dbReference>
<evidence type="ECO:0000313" key="1">
    <source>
        <dbReference type="EMBL" id="AWO74984.1"/>
    </source>
</evidence>